<evidence type="ECO:0008006" key="4">
    <source>
        <dbReference type="Google" id="ProtNLM"/>
    </source>
</evidence>
<dbReference type="RefSeq" id="WP_387699893.1">
    <property type="nucleotide sequence ID" value="NZ_JBIAMX010000004.1"/>
</dbReference>
<proteinExistence type="predicted"/>
<accession>A0ABW6PL25</accession>
<sequence length="163" mass="17979">MPLGPQTEVDAVSWGAYTYIARAFPELLPASQFGTGYQEIFGCRPVDENGKDLPVDVFVPRGRIYCIGNREPALVVEVVCNADRSAIAPPATIDKAEGDERWTRPSGTGNLHWGTEPGYTRIPDRGKLRVYFDDPGRRFCYVMVTGASNGAELRAGWWTEAPL</sequence>
<comment type="caution">
    <text evidence="2">The sequence shown here is derived from an EMBL/GenBank/DDBJ whole genome shotgun (WGS) entry which is preliminary data.</text>
</comment>
<evidence type="ECO:0000313" key="2">
    <source>
        <dbReference type="EMBL" id="MFF0543000.1"/>
    </source>
</evidence>
<keyword evidence="3" id="KW-1185">Reference proteome</keyword>
<dbReference type="Proteomes" id="UP001601444">
    <property type="component" value="Unassembled WGS sequence"/>
</dbReference>
<gene>
    <name evidence="2" type="ORF">ACFYTF_09180</name>
</gene>
<feature type="region of interest" description="Disordered" evidence="1">
    <location>
        <begin position="92"/>
        <end position="116"/>
    </location>
</feature>
<evidence type="ECO:0000256" key="1">
    <source>
        <dbReference type="SAM" id="MobiDB-lite"/>
    </source>
</evidence>
<organism evidence="2 3">
    <name type="scientific">Nocardia thailandica</name>
    <dbReference type="NCBI Taxonomy" id="257275"/>
    <lineage>
        <taxon>Bacteria</taxon>
        <taxon>Bacillati</taxon>
        <taxon>Actinomycetota</taxon>
        <taxon>Actinomycetes</taxon>
        <taxon>Mycobacteriales</taxon>
        <taxon>Nocardiaceae</taxon>
        <taxon>Nocardia</taxon>
    </lineage>
</organism>
<protein>
    <recommendedName>
        <fullName evidence="4">Restriction endonuclease domain-containing protein</fullName>
    </recommendedName>
</protein>
<feature type="compositionally biased region" description="Basic and acidic residues" evidence="1">
    <location>
        <begin position="94"/>
        <end position="103"/>
    </location>
</feature>
<dbReference type="EMBL" id="JBIAMX010000004">
    <property type="protein sequence ID" value="MFF0543000.1"/>
    <property type="molecule type" value="Genomic_DNA"/>
</dbReference>
<reference evidence="2 3" key="1">
    <citation type="submission" date="2024-10" db="EMBL/GenBank/DDBJ databases">
        <title>The Natural Products Discovery Center: Release of the First 8490 Sequenced Strains for Exploring Actinobacteria Biosynthetic Diversity.</title>
        <authorList>
            <person name="Kalkreuter E."/>
            <person name="Kautsar S.A."/>
            <person name="Yang D."/>
            <person name="Bader C.D."/>
            <person name="Teijaro C.N."/>
            <person name="Fluegel L."/>
            <person name="Davis C.M."/>
            <person name="Simpson J.R."/>
            <person name="Lauterbach L."/>
            <person name="Steele A.D."/>
            <person name="Gui C."/>
            <person name="Meng S."/>
            <person name="Li G."/>
            <person name="Viehrig K."/>
            <person name="Ye F."/>
            <person name="Su P."/>
            <person name="Kiefer A.F."/>
            <person name="Nichols A."/>
            <person name="Cepeda A.J."/>
            <person name="Yan W."/>
            <person name="Fan B."/>
            <person name="Jiang Y."/>
            <person name="Adhikari A."/>
            <person name="Zheng C.-J."/>
            <person name="Schuster L."/>
            <person name="Cowan T.M."/>
            <person name="Smanski M.J."/>
            <person name="Chevrette M.G."/>
            <person name="De Carvalho L.P.S."/>
            <person name="Shen B."/>
        </authorList>
    </citation>
    <scope>NUCLEOTIDE SEQUENCE [LARGE SCALE GENOMIC DNA]</scope>
    <source>
        <strain evidence="2 3">NPDC004045</strain>
    </source>
</reference>
<evidence type="ECO:0000313" key="3">
    <source>
        <dbReference type="Proteomes" id="UP001601444"/>
    </source>
</evidence>
<name>A0ABW6PL25_9NOCA</name>